<dbReference type="OrthoDB" id="1903594at2759"/>
<sequence length="213" mass="24913">MAFSAAFQDRLERMELDRNKRLSLLQAEKELQSNKSQLLASKLEEIRATEQRCLALDQKIASQNFKILALKSEIETFNSKYEADSNRLRVLMSELEDLEELEKEKDQFYGSKVSEMEDFKRNVERFGSESRMRIFGDRDEIRLSENFQLQSSFVKFQGNNEYCSNSEIVEAEMMKSQLLAAKQDLDKNLASNFRMRAHLEMELQSFSSIQTQS</sequence>
<dbReference type="EMBL" id="JXTC01000396">
    <property type="protein sequence ID" value="PON57524.1"/>
    <property type="molecule type" value="Genomic_DNA"/>
</dbReference>
<keyword evidence="2" id="KW-1185">Reference proteome</keyword>
<dbReference type="InParanoid" id="A0A2P5C951"/>
<protein>
    <submittedName>
        <fullName evidence="1">Herpesvirus UL139, cytomegalovirus</fullName>
    </submittedName>
</protein>
<comment type="caution">
    <text evidence="1">The sequence shown here is derived from an EMBL/GenBank/DDBJ whole genome shotgun (WGS) entry which is preliminary data.</text>
</comment>
<organism evidence="1 2">
    <name type="scientific">Trema orientale</name>
    <name type="common">Charcoal tree</name>
    <name type="synonym">Celtis orientalis</name>
    <dbReference type="NCBI Taxonomy" id="63057"/>
    <lineage>
        <taxon>Eukaryota</taxon>
        <taxon>Viridiplantae</taxon>
        <taxon>Streptophyta</taxon>
        <taxon>Embryophyta</taxon>
        <taxon>Tracheophyta</taxon>
        <taxon>Spermatophyta</taxon>
        <taxon>Magnoliopsida</taxon>
        <taxon>eudicotyledons</taxon>
        <taxon>Gunneridae</taxon>
        <taxon>Pentapetalae</taxon>
        <taxon>rosids</taxon>
        <taxon>fabids</taxon>
        <taxon>Rosales</taxon>
        <taxon>Cannabaceae</taxon>
        <taxon>Trema</taxon>
    </lineage>
</organism>
<name>A0A2P5C951_TREOI</name>
<dbReference type="AlphaFoldDB" id="A0A2P5C951"/>
<dbReference type="InterPro" id="IPR021042">
    <property type="entry name" value="Herpes_UL139_cytomegalovirus"/>
</dbReference>
<reference evidence="2" key="1">
    <citation type="submission" date="2016-06" db="EMBL/GenBank/DDBJ databases">
        <title>Parallel loss of symbiosis genes in relatives of nitrogen-fixing non-legume Parasponia.</title>
        <authorList>
            <person name="Van Velzen R."/>
            <person name="Holmer R."/>
            <person name="Bu F."/>
            <person name="Rutten L."/>
            <person name="Van Zeijl A."/>
            <person name="Liu W."/>
            <person name="Santuari L."/>
            <person name="Cao Q."/>
            <person name="Sharma T."/>
            <person name="Shen D."/>
            <person name="Roswanjaya Y."/>
            <person name="Wardhani T."/>
            <person name="Kalhor M.S."/>
            <person name="Jansen J."/>
            <person name="Van den Hoogen J."/>
            <person name="Gungor B."/>
            <person name="Hartog M."/>
            <person name="Hontelez J."/>
            <person name="Verver J."/>
            <person name="Yang W.-C."/>
            <person name="Schijlen E."/>
            <person name="Repin R."/>
            <person name="Schilthuizen M."/>
            <person name="Schranz E."/>
            <person name="Heidstra R."/>
            <person name="Miyata K."/>
            <person name="Fedorova E."/>
            <person name="Kohlen W."/>
            <person name="Bisseling T."/>
            <person name="Smit S."/>
            <person name="Geurts R."/>
        </authorList>
    </citation>
    <scope>NUCLEOTIDE SEQUENCE [LARGE SCALE GENOMIC DNA]</scope>
    <source>
        <strain evidence="2">cv. RG33-2</strain>
    </source>
</reference>
<dbReference type="PANTHER" id="PTHR37214">
    <property type="entry name" value="CYTOMEGALOVIRUS UL139 PROTEIN"/>
    <property type="match status" value="1"/>
</dbReference>
<dbReference type="Proteomes" id="UP000237000">
    <property type="component" value="Unassembled WGS sequence"/>
</dbReference>
<proteinExistence type="predicted"/>
<evidence type="ECO:0000313" key="1">
    <source>
        <dbReference type="EMBL" id="PON57524.1"/>
    </source>
</evidence>
<accession>A0A2P5C951</accession>
<dbReference type="Pfam" id="PF12507">
    <property type="entry name" value="HCMV_UL139"/>
    <property type="match status" value="1"/>
</dbReference>
<evidence type="ECO:0000313" key="2">
    <source>
        <dbReference type="Proteomes" id="UP000237000"/>
    </source>
</evidence>
<gene>
    <name evidence="1" type="ORF">TorRG33x02_293620</name>
</gene>
<dbReference type="PANTHER" id="PTHR37214:SF2">
    <property type="entry name" value="CYTOMEGALOVIRUS UL139 PROTEIN"/>
    <property type="match status" value="1"/>
</dbReference>